<evidence type="ECO:0000313" key="10">
    <source>
        <dbReference type="EMBL" id="CAX43944.1"/>
    </source>
</evidence>
<evidence type="ECO:0000256" key="6">
    <source>
        <dbReference type="ARBA" id="ARBA00049075"/>
    </source>
</evidence>
<dbReference type="OrthoDB" id="194443at2759"/>
<feature type="region of interest" description="Disordered" evidence="8">
    <location>
        <begin position="374"/>
        <end position="449"/>
    </location>
</feature>
<dbReference type="KEGG" id="cdu:CD36_21630"/>
<dbReference type="AlphaFoldDB" id="B9WC22"/>
<dbReference type="EMBL" id="FM992689">
    <property type="protein sequence ID" value="CAX43944.1"/>
    <property type="molecule type" value="Genomic_DNA"/>
</dbReference>
<comment type="catalytic activity">
    <reaction evidence="6">
        <text>a 5'-end (N(7)-methyl 5'-triphosphoguanosine)-ribonucleoside in snRNA + S-adenosyl-L-methionine = a 5'-end (N(2),N(7)-dimethyl 5'-triphosphoguanosine)-ribonucleoside in snRNA + S-adenosyl-L-homocysteine + H(+)</text>
        <dbReference type="Rhea" id="RHEA:78471"/>
        <dbReference type="Rhea" id="RHEA-COMP:19085"/>
        <dbReference type="Rhea" id="RHEA-COMP:19087"/>
        <dbReference type="ChEBI" id="CHEBI:15378"/>
        <dbReference type="ChEBI" id="CHEBI:57856"/>
        <dbReference type="ChEBI" id="CHEBI:59789"/>
        <dbReference type="ChEBI" id="CHEBI:156461"/>
        <dbReference type="ChEBI" id="CHEBI:172880"/>
    </reaction>
    <physiologicalReaction direction="left-to-right" evidence="6">
        <dbReference type="Rhea" id="RHEA:78472"/>
    </physiologicalReaction>
</comment>
<dbReference type="InterPro" id="IPR029063">
    <property type="entry name" value="SAM-dependent_MTases_sf"/>
</dbReference>
<feature type="compositionally biased region" description="Polar residues" evidence="8">
    <location>
        <begin position="375"/>
        <end position="390"/>
    </location>
</feature>
<sequence length="481" mass="54910">MYGTNNDLAADDNATDNKLLPQSIPINLEANKVTKKRKKKRKKKKKTRKQNTGNSELHRIEQETQITPHNEEKKSPAPLAYDYDPLSYNQYILPSETSQEGFKRYQGELLTHTVDTLPAPVKKFWKRRYALFEKFDEGIYLSSELWYSVTAESIAKYTAGLFRDLLPNATSGLDLCCGGGGNTIQFAKLFDHIGALDINPINLYCTEHNCNVYGVQDNVWMIEADWNEVSKLKDGNINIAWIPESIRRFENEEKVQFDFVFSSPPWGGTNYNRKVFDLNSMEPFPITRMLKQIKQYTNNVGLYLPRSSNLKQLKTAVLKTFGKEGKCRVVHLRSDGRIIAILALIGKELTENFDSMFNDKEDEGDASDGICSDEIQISENEMVERTTNASYDYRQDSNNDEDMTEDSDDTGHEVGSESKSENDPASDDNVNNKPKSRKKGKDSTKKVSEEELQKIIQEYVNSGSTFQFEEVLEDYESDDKV</sequence>
<dbReference type="GO" id="GO:0005634">
    <property type="term" value="C:nucleus"/>
    <property type="evidence" value="ECO:0007669"/>
    <property type="project" value="TreeGrafter"/>
</dbReference>
<dbReference type="Proteomes" id="UP000002605">
    <property type="component" value="Chromosome 2"/>
</dbReference>
<dbReference type="SUPFAM" id="SSF53335">
    <property type="entry name" value="S-adenosyl-L-methionine-dependent methyltransferases"/>
    <property type="match status" value="1"/>
</dbReference>
<protein>
    <recommendedName>
        <fullName evidence="1">Trimethylguanosine synthase</fullName>
    </recommendedName>
    <alternativeName>
        <fullName evidence="7">Cap-specific guanine-N(2) methyltransferase</fullName>
    </alternativeName>
</protein>
<dbReference type="PANTHER" id="PTHR14741:SF32">
    <property type="entry name" value="TRIMETHYLGUANOSINE SYNTHASE"/>
    <property type="match status" value="1"/>
</dbReference>
<evidence type="ECO:0000256" key="7">
    <source>
        <dbReference type="ARBA" id="ARBA00049790"/>
    </source>
</evidence>
<comment type="similarity">
    <text evidence="2">Belongs to the methyltransferase superfamily. Trimethylguanosine synthase family.</text>
</comment>
<evidence type="ECO:0000256" key="8">
    <source>
        <dbReference type="SAM" id="MobiDB-lite"/>
    </source>
</evidence>
<dbReference type="CGD" id="CAL0000166395">
    <property type="gene designation" value="Cd36_21630"/>
</dbReference>
<evidence type="ECO:0000313" key="9">
    <source>
        <dbReference type="CGD" id="CAL0000166395"/>
    </source>
</evidence>
<feature type="compositionally biased region" description="Basic and acidic residues" evidence="8">
    <location>
        <begin position="409"/>
        <end position="422"/>
    </location>
</feature>
<gene>
    <name evidence="9" type="ordered locus">Cd36_21630</name>
    <name evidence="10" type="ORF">CD36_21630</name>
</gene>
<reference evidence="10 11" key="1">
    <citation type="journal article" date="2009" name="Genome Res.">
        <title>Comparative genomics of the fungal pathogens Candida dubliniensis and Candida albicans.</title>
        <authorList>
            <person name="Jackson A.P."/>
            <person name="Gamble J.A."/>
            <person name="Yeomans T."/>
            <person name="Moran G.P."/>
            <person name="Saunders D."/>
            <person name="Harris D."/>
            <person name="Aslett M."/>
            <person name="Barrell J.F."/>
            <person name="Butler G."/>
            <person name="Citiulo F."/>
            <person name="Coleman D.C."/>
            <person name="de Groot P.W.J."/>
            <person name="Goodwin T.J."/>
            <person name="Quail M.A."/>
            <person name="McQuillan J."/>
            <person name="Munro C.A."/>
            <person name="Pain A."/>
            <person name="Poulter R.T."/>
            <person name="Rajandream M.A."/>
            <person name="Renauld H."/>
            <person name="Spiering M.J."/>
            <person name="Tivey A."/>
            <person name="Gow N.A.R."/>
            <person name="Barrell B."/>
            <person name="Sullivan D.J."/>
            <person name="Berriman M."/>
        </authorList>
    </citation>
    <scope>NUCLEOTIDE SEQUENCE [LARGE SCALE GENOMIC DNA]</scope>
    <source>
        <strain evidence="11">CD36 / ATCC MYA-646 / CBS 7987 / NCPF 3949 / NRRL Y-17841</strain>
    </source>
</reference>
<comment type="catalytic activity">
    <reaction evidence="4">
        <text>a 5'-end (N(7)-methyl 5'-triphosphoguanosine)-ribonucleoside in snoRNA + S-adenosyl-L-methionine = a 5'-end (N(2),N(7)-dimethyl 5'-triphosphoguanosine)-ribonucleoside in snoRNA + S-adenosyl-L-homocysteine + H(+)</text>
        <dbReference type="Rhea" id="RHEA:78475"/>
        <dbReference type="Rhea" id="RHEA-COMP:19086"/>
        <dbReference type="Rhea" id="RHEA-COMP:19088"/>
        <dbReference type="ChEBI" id="CHEBI:15378"/>
        <dbReference type="ChEBI" id="CHEBI:57856"/>
        <dbReference type="ChEBI" id="CHEBI:59789"/>
        <dbReference type="ChEBI" id="CHEBI:156461"/>
        <dbReference type="ChEBI" id="CHEBI:172880"/>
    </reaction>
    <physiologicalReaction direction="left-to-right" evidence="4">
        <dbReference type="Rhea" id="RHEA:78476"/>
    </physiologicalReaction>
</comment>
<keyword evidence="11" id="KW-1185">Reference proteome</keyword>
<proteinExistence type="inferred from homology"/>
<comment type="catalytic activity">
    <reaction evidence="5">
        <text>a 5'-end (N(2),N(7)-dimethyl 5'-triphosphoguanosine)-ribonucleoside in snRNA + S-adenosyl-L-methionine = a 5'-end (N(2),N(2),N(7)-trimethyl 5'-triphosphoguanosine)-ribonucleoside in snRNA + S-adenosyl-L-homocysteine + H(+)</text>
        <dbReference type="Rhea" id="RHEA:78479"/>
        <dbReference type="Rhea" id="RHEA-COMP:19087"/>
        <dbReference type="Rhea" id="RHEA-COMP:19089"/>
        <dbReference type="ChEBI" id="CHEBI:15378"/>
        <dbReference type="ChEBI" id="CHEBI:57856"/>
        <dbReference type="ChEBI" id="CHEBI:59789"/>
        <dbReference type="ChEBI" id="CHEBI:167623"/>
        <dbReference type="ChEBI" id="CHEBI:172880"/>
    </reaction>
    <physiologicalReaction direction="left-to-right" evidence="5">
        <dbReference type="Rhea" id="RHEA:78480"/>
    </physiologicalReaction>
</comment>
<dbReference type="HOGENOM" id="CLU_567394_0_0_1"/>
<dbReference type="VEuPathDB" id="FungiDB:CD36_21630"/>
<accession>B9WC22</accession>
<dbReference type="Pfam" id="PF09445">
    <property type="entry name" value="Methyltransf_15"/>
    <property type="match status" value="1"/>
</dbReference>
<feature type="compositionally biased region" description="Basic residues" evidence="8">
    <location>
        <begin position="33"/>
        <end position="49"/>
    </location>
</feature>
<feature type="region of interest" description="Disordered" evidence="8">
    <location>
        <begin position="1"/>
        <end position="79"/>
    </location>
</feature>
<comment type="catalytic activity">
    <reaction evidence="3">
        <text>a 5'-end (N(2),N(7)-dimethyl 5'-triphosphoguanosine)-ribonucleoside in snoRNA + S-adenosyl-L-methionine = a 5'-end (N(2),N(2),N(7)-trimethyl 5'-triphosphoguanosine)-ribonucleoside in snoRNA + S-adenosyl-L-homocysteine + H(+)</text>
        <dbReference type="Rhea" id="RHEA:78507"/>
        <dbReference type="Rhea" id="RHEA-COMP:19088"/>
        <dbReference type="Rhea" id="RHEA-COMP:19090"/>
        <dbReference type="ChEBI" id="CHEBI:15378"/>
        <dbReference type="ChEBI" id="CHEBI:57856"/>
        <dbReference type="ChEBI" id="CHEBI:59789"/>
        <dbReference type="ChEBI" id="CHEBI:167623"/>
        <dbReference type="ChEBI" id="CHEBI:172880"/>
    </reaction>
    <physiologicalReaction direction="left-to-right" evidence="3">
        <dbReference type="Rhea" id="RHEA:78508"/>
    </physiologicalReaction>
</comment>
<dbReference type="Gene3D" id="3.40.50.150">
    <property type="entry name" value="Vaccinia Virus protein VP39"/>
    <property type="match status" value="1"/>
</dbReference>
<evidence type="ECO:0000256" key="5">
    <source>
        <dbReference type="ARBA" id="ARBA00048763"/>
    </source>
</evidence>
<dbReference type="PANTHER" id="PTHR14741">
    <property type="entry name" value="S-ADENOSYLMETHIONINE-DEPENDENT METHYLTRANSFERASE RELATED"/>
    <property type="match status" value="1"/>
</dbReference>
<dbReference type="GO" id="GO:0071164">
    <property type="term" value="F:RNA cap trimethylguanosine synthase activity"/>
    <property type="evidence" value="ECO:0007669"/>
    <property type="project" value="TreeGrafter"/>
</dbReference>
<dbReference type="eggNOG" id="KOG2730">
    <property type="taxonomic scope" value="Eukaryota"/>
</dbReference>
<dbReference type="RefSeq" id="XP_002418641.1">
    <property type="nucleotide sequence ID" value="XM_002418596.1"/>
</dbReference>
<evidence type="ECO:0000256" key="2">
    <source>
        <dbReference type="ARBA" id="ARBA00025783"/>
    </source>
</evidence>
<evidence type="ECO:0000256" key="4">
    <source>
        <dbReference type="ARBA" id="ARBA00048740"/>
    </source>
</evidence>
<dbReference type="GeneID" id="8046181"/>
<feature type="compositionally biased region" description="Acidic residues" evidence="8">
    <location>
        <begin position="398"/>
        <end position="408"/>
    </location>
</feature>
<evidence type="ECO:0000256" key="3">
    <source>
        <dbReference type="ARBA" id="ARBA00047418"/>
    </source>
</evidence>
<evidence type="ECO:0000256" key="1">
    <source>
        <dbReference type="ARBA" id="ARBA00018517"/>
    </source>
</evidence>
<evidence type="ECO:0000313" key="11">
    <source>
        <dbReference type="Proteomes" id="UP000002605"/>
    </source>
</evidence>
<dbReference type="InterPro" id="IPR019012">
    <property type="entry name" value="RNA_cap_Gua-N2-MeTrfase"/>
</dbReference>
<organism evidence="10 11">
    <name type="scientific">Candida dubliniensis (strain CD36 / ATCC MYA-646 / CBS 7987 / NCPF 3949 / NRRL Y-17841)</name>
    <name type="common">Yeast</name>
    <dbReference type="NCBI Taxonomy" id="573826"/>
    <lineage>
        <taxon>Eukaryota</taxon>
        <taxon>Fungi</taxon>
        <taxon>Dikarya</taxon>
        <taxon>Ascomycota</taxon>
        <taxon>Saccharomycotina</taxon>
        <taxon>Pichiomycetes</taxon>
        <taxon>Debaryomycetaceae</taxon>
        <taxon>Candida/Lodderomyces clade</taxon>
        <taxon>Candida</taxon>
    </lineage>
</organism>
<name>B9WC22_CANDC</name>